<gene>
    <name evidence="2" type="ORF">BDZ94DRAFT_1324260</name>
</gene>
<evidence type="ECO:0000313" key="3">
    <source>
        <dbReference type="Proteomes" id="UP000807353"/>
    </source>
</evidence>
<feature type="signal peptide" evidence="1">
    <location>
        <begin position="1"/>
        <end position="18"/>
    </location>
</feature>
<dbReference type="OrthoDB" id="2872628at2759"/>
<keyword evidence="1" id="KW-0732">Signal</keyword>
<feature type="chain" id="PRO_5040345244" evidence="1">
    <location>
        <begin position="19"/>
        <end position="199"/>
    </location>
</feature>
<dbReference type="EMBL" id="MU150303">
    <property type="protein sequence ID" value="KAF9460187.1"/>
    <property type="molecule type" value="Genomic_DNA"/>
</dbReference>
<sequence>MRVVTFLFFITFLGTASALYYVDDADESITYSSSAGIGYGTKWRKYSKDDNLLAVNVDPALCFGKTASYTQCSSSDNCIMEIPFNGTGITLFVAQDRGDIYNTTISLDGGPRENHFAYTPPNATQAYNVTLYDIQNLEHTMHTVNVGLDKGVSRLLFDFAVVSGDAPPTRLGSSEVGRGMVGTGTLLGVVVGVLAAGVL</sequence>
<reference evidence="2" key="1">
    <citation type="submission" date="2020-11" db="EMBL/GenBank/DDBJ databases">
        <authorList>
            <consortium name="DOE Joint Genome Institute"/>
            <person name="Ahrendt S."/>
            <person name="Riley R."/>
            <person name="Andreopoulos W."/>
            <person name="Labutti K."/>
            <person name="Pangilinan J."/>
            <person name="Ruiz-Duenas F.J."/>
            <person name="Barrasa J.M."/>
            <person name="Sanchez-Garcia M."/>
            <person name="Camarero S."/>
            <person name="Miyauchi S."/>
            <person name="Serrano A."/>
            <person name="Linde D."/>
            <person name="Babiker R."/>
            <person name="Drula E."/>
            <person name="Ayuso-Fernandez I."/>
            <person name="Pacheco R."/>
            <person name="Padilla G."/>
            <person name="Ferreira P."/>
            <person name="Barriuso J."/>
            <person name="Kellner H."/>
            <person name="Castanera R."/>
            <person name="Alfaro M."/>
            <person name="Ramirez L."/>
            <person name="Pisabarro A.G."/>
            <person name="Kuo A."/>
            <person name="Tritt A."/>
            <person name="Lipzen A."/>
            <person name="He G."/>
            <person name="Yan M."/>
            <person name="Ng V."/>
            <person name="Cullen D."/>
            <person name="Martin F."/>
            <person name="Rosso M.-N."/>
            <person name="Henrissat B."/>
            <person name="Hibbett D."/>
            <person name="Martinez A.T."/>
            <person name="Grigoriev I.V."/>
        </authorList>
    </citation>
    <scope>NUCLEOTIDE SEQUENCE</scope>
    <source>
        <strain evidence="2">CBS 247.69</strain>
    </source>
</reference>
<evidence type="ECO:0000256" key="1">
    <source>
        <dbReference type="SAM" id="SignalP"/>
    </source>
</evidence>
<evidence type="ECO:0000313" key="2">
    <source>
        <dbReference type="EMBL" id="KAF9460187.1"/>
    </source>
</evidence>
<proteinExistence type="predicted"/>
<dbReference type="Proteomes" id="UP000807353">
    <property type="component" value="Unassembled WGS sequence"/>
</dbReference>
<accession>A0A9P5XYM1</accession>
<protein>
    <submittedName>
        <fullName evidence="2">Uncharacterized protein</fullName>
    </submittedName>
</protein>
<comment type="caution">
    <text evidence="2">The sequence shown here is derived from an EMBL/GenBank/DDBJ whole genome shotgun (WGS) entry which is preliminary data.</text>
</comment>
<dbReference type="Gene3D" id="2.60.120.260">
    <property type="entry name" value="Galactose-binding domain-like"/>
    <property type="match status" value="1"/>
</dbReference>
<organism evidence="2 3">
    <name type="scientific">Collybia nuda</name>
    <dbReference type="NCBI Taxonomy" id="64659"/>
    <lineage>
        <taxon>Eukaryota</taxon>
        <taxon>Fungi</taxon>
        <taxon>Dikarya</taxon>
        <taxon>Basidiomycota</taxon>
        <taxon>Agaricomycotina</taxon>
        <taxon>Agaricomycetes</taxon>
        <taxon>Agaricomycetidae</taxon>
        <taxon>Agaricales</taxon>
        <taxon>Tricholomatineae</taxon>
        <taxon>Clitocybaceae</taxon>
        <taxon>Collybia</taxon>
    </lineage>
</organism>
<name>A0A9P5XYM1_9AGAR</name>
<keyword evidence="3" id="KW-1185">Reference proteome</keyword>
<dbReference type="AlphaFoldDB" id="A0A9P5XYM1"/>